<proteinExistence type="predicted"/>
<name>A0ACC3S391_9PEZI</name>
<dbReference type="EMBL" id="JAMKPW020000044">
    <property type="protein sequence ID" value="KAK8192617.1"/>
    <property type="molecule type" value="Genomic_DNA"/>
</dbReference>
<comment type="caution">
    <text evidence="1">The sequence shown here is derived from an EMBL/GenBank/DDBJ whole genome shotgun (WGS) entry which is preliminary data.</text>
</comment>
<organism evidence="1 2">
    <name type="scientific">Zalaria obscura</name>
    <dbReference type="NCBI Taxonomy" id="2024903"/>
    <lineage>
        <taxon>Eukaryota</taxon>
        <taxon>Fungi</taxon>
        <taxon>Dikarya</taxon>
        <taxon>Ascomycota</taxon>
        <taxon>Pezizomycotina</taxon>
        <taxon>Dothideomycetes</taxon>
        <taxon>Dothideomycetidae</taxon>
        <taxon>Dothideales</taxon>
        <taxon>Zalariaceae</taxon>
        <taxon>Zalaria</taxon>
    </lineage>
</organism>
<evidence type="ECO:0000313" key="1">
    <source>
        <dbReference type="EMBL" id="KAK8192617.1"/>
    </source>
</evidence>
<protein>
    <submittedName>
        <fullName evidence="1">Uncharacterized protein</fullName>
    </submittedName>
</protein>
<evidence type="ECO:0000313" key="2">
    <source>
        <dbReference type="Proteomes" id="UP001320706"/>
    </source>
</evidence>
<sequence>MDHKKGPQGSRFSGPSIRLFGSDWTAGRRGASCSPAALGFRLALKMHSVAWVGSVSFSRLAIHPPVTLDSFPHLVSKFSMLCEICMNAFFRGPAPTRIVLDPILVKDAPDRGHTLKGVEAVVESGKRVLHESWESLVASAESGCFFCRTDLTEWTSRLSPSQDVSLCKVTYRFEITGQLGAADWQRQNNKDNLEVFSIRRTLYGDWQWRFWRPPDNQFFCSRLEGVSMDSLLGKGFGHSTSSSQAFSFIRRMLHQCEVSHATCAPRSPDWFPTRLLDVSEEGCVRLIETTQSPPSGRYLTLSHCWGGHLGYRLLKDTVQLLKHGLSVHELPKNFEDAIKVTKYLNFKYLWIDALCIQQDSEMDWEREAASMHLVYANSICNLAASESANSQGGLFRDRSTDGARVAEVSSAWEDRASCHYICTPGGLNVDIWEPIVHSPLSRRGWVLQEALLASRTVYFGQHQVYWACSAGKACEAIPYGVPNEGADPLRPLGHDMKRAQTWWRIVHRYSHLSLTEQADKLVAISALAKIYKGRMSISWGIKYGTKRYLAGLWETDLLLELCWYVDGMRQANGEPSFRPEIWRAPSWSWASVEGMIDYDCLLYYSTPCAKVVTAQTKPKGEDDTGEIVEGSLVLQGDAFQVCISNFRRSRLLNAPEWSVPINEASSMGCFLDTPPIGQSQCWAIALALGRRSEYGPYGLLLRQTDPSINHFVRLGMFKCYYESARDNPKTWEGQPWADLVRNGVENSPELQEVLEAYNSQLKIF</sequence>
<keyword evidence="2" id="KW-1185">Reference proteome</keyword>
<reference evidence="1" key="1">
    <citation type="submission" date="2024-02" db="EMBL/GenBank/DDBJ databases">
        <title>Metagenome Assembled Genome of Zalaria obscura JY119.</title>
        <authorList>
            <person name="Vighnesh L."/>
            <person name="Jagadeeshwari U."/>
            <person name="Venkata Ramana C."/>
            <person name="Sasikala C."/>
        </authorList>
    </citation>
    <scope>NUCLEOTIDE SEQUENCE</scope>
    <source>
        <strain evidence="1">JY119</strain>
    </source>
</reference>
<accession>A0ACC3S391</accession>
<gene>
    <name evidence="1" type="ORF">M8818_007787</name>
</gene>
<dbReference type="Proteomes" id="UP001320706">
    <property type="component" value="Unassembled WGS sequence"/>
</dbReference>